<feature type="domain" description="Xylose isomerase-like TIM barrel" evidence="1">
    <location>
        <begin position="21"/>
        <end position="263"/>
    </location>
</feature>
<protein>
    <recommendedName>
        <fullName evidence="1">Xylose isomerase-like TIM barrel domain-containing protein</fullName>
    </recommendedName>
</protein>
<evidence type="ECO:0000313" key="3">
    <source>
        <dbReference type="Proteomes" id="UP000078428"/>
    </source>
</evidence>
<dbReference type="InterPro" id="IPR036237">
    <property type="entry name" value="Xyl_isomerase-like_sf"/>
</dbReference>
<organism evidence="2 3">
    <name type="scientific">Paramagnetospirillum marisnigri</name>
    <dbReference type="NCBI Taxonomy" id="1285242"/>
    <lineage>
        <taxon>Bacteria</taxon>
        <taxon>Pseudomonadati</taxon>
        <taxon>Pseudomonadota</taxon>
        <taxon>Alphaproteobacteria</taxon>
        <taxon>Rhodospirillales</taxon>
        <taxon>Magnetospirillaceae</taxon>
        <taxon>Paramagnetospirillum</taxon>
    </lineage>
</organism>
<dbReference type="PANTHER" id="PTHR12110">
    <property type="entry name" value="HYDROXYPYRUVATE ISOMERASE"/>
    <property type="match status" value="1"/>
</dbReference>
<dbReference type="InterPro" id="IPR050312">
    <property type="entry name" value="IolE/XylAMocC-like"/>
</dbReference>
<name>A0A178MMD9_9PROT</name>
<dbReference type="InterPro" id="IPR013022">
    <property type="entry name" value="Xyl_isomerase-like_TIM-brl"/>
</dbReference>
<dbReference type="Gene3D" id="3.20.20.150">
    <property type="entry name" value="Divalent-metal-dependent TIM barrel enzymes"/>
    <property type="match status" value="1"/>
</dbReference>
<dbReference type="EMBL" id="LWQT01000066">
    <property type="protein sequence ID" value="OAN49245.1"/>
    <property type="molecule type" value="Genomic_DNA"/>
</dbReference>
<reference evidence="2 3" key="1">
    <citation type="submission" date="2016-04" db="EMBL/GenBank/DDBJ databases">
        <title>Draft genome sequence of freshwater magnetotactic bacteria Magnetospirillum marisnigri SP-1 and Magnetospirillum moscoviense BB-1.</title>
        <authorList>
            <person name="Koziaeva V."/>
            <person name="Dziuba M.V."/>
            <person name="Ivanov T.M."/>
            <person name="Kuznetsov B."/>
            <person name="Grouzdev D.S."/>
        </authorList>
    </citation>
    <scope>NUCLEOTIDE SEQUENCE [LARGE SCALE GENOMIC DNA]</scope>
    <source>
        <strain evidence="2 3">SP-1</strain>
    </source>
</reference>
<comment type="caution">
    <text evidence="2">The sequence shown here is derived from an EMBL/GenBank/DDBJ whole genome shotgun (WGS) entry which is preliminary data.</text>
</comment>
<gene>
    <name evidence="2" type="ORF">A6A04_03780</name>
</gene>
<evidence type="ECO:0000259" key="1">
    <source>
        <dbReference type="Pfam" id="PF01261"/>
    </source>
</evidence>
<sequence>MNHAVSNIALPPLDHIGLLPRLAELGATGLEVAPSRVWRDTSNPDAESYRRAVEAAGLRVVGLHSLFFDRPELGLFKGPDLRAATLDFMVHLSVLCRDLGGRTLIYGGGRRRGEVRPEDAAVECRAFLSELLPRMEGHGTKLCFEPLGPKDSDFLNTAAECLALVEEFNHPALGLQLDAKALVENAETGAATFEAVKGRLDHFHANDPGLVVPGSTGVVDHALLGQRLRDIGYDGWVSSEQRMLSDADPLADVARSLAYLKECYP</sequence>
<accession>A0A178MMD9</accession>
<dbReference type="STRING" id="1285242.A6A04_03780"/>
<dbReference type="Pfam" id="PF01261">
    <property type="entry name" value="AP_endonuc_2"/>
    <property type="match status" value="1"/>
</dbReference>
<evidence type="ECO:0000313" key="2">
    <source>
        <dbReference type="EMBL" id="OAN49245.1"/>
    </source>
</evidence>
<dbReference type="Proteomes" id="UP000078428">
    <property type="component" value="Unassembled WGS sequence"/>
</dbReference>
<dbReference type="RefSeq" id="WP_068493692.1">
    <property type="nucleotide sequence ID" value="NZ_LWQT01000066.1"/>
</dbReference>
<dbReference type="PANTHER" id="PTHR12110:SF21">
    <property type="entry name" value="XYLOSE ISOMERASE-LIKE TIM BARREL DOMAIN-CONTAINING PROTEIN"/>
    <property type="match status" value="1"/>
</dbReference>
<dbReference type="SUPFAM" id="SSF51658">
    <property type="entry name" value="Xylose isomerase-like"/>
    <property type="match status" value="1"/>
</dbReference>
<dbReference type="AlphaFoldDB" id="A0A178MMD9"/>
<proteinExistence type="predicted"/>
<keyword evidence="3" id="KW-1185">Reference proteome</keyword>